<protein>
    <submittedName>
        <fullName evidence="1">Uncharacterized protein</fullName>
    </submittedName>
</protein>
<evidence type="ECO:0000313" key="1">
    <source>
        <dbReference type="EMBL" id="SEU13061.1"/>
    </source>
</evidence>
<evidence type="ECO:0000313" key="2">
    <source>
        <dbReference type="Proteomes" id="UP000182332"/>
    </source>
</evidence>
<dbReference type="AlphaFoldDB" id="A0A1I0JSU4"/>
<gene>
    <name evidence="1" type="ORF">SAMN05216197_1766</name>
</gene>
<dbReference type="Proteomes" id="UP000182332">
    <property type="component" value="Unassembled WGS sequence"/>
</dbReference>
<organism evidence="1 2">
    <name type="scientific">Pseudomonas graminis</name>
    <dbReference type="NCBI Taxonomy" id="158627"/>
    <lineage>
        <taxon>Bacteria</taxon>
        <taxon>Pseudomonadati</taxon>
        <taxon>Pseudomonadota</taxon>
        <taxon>Gammaproteobacteria</taxon>
        <taxon>Pseudomonadales</taxon>
        <taxon>Pseudomonadaceae</taxon>
        <taxon>Pseudomonas</taxon>
    </lineage>
</organism>
<accession>A0A1I0JSU4</accession>
<name>A0A1I0JSU4_9PSED</name>
<sequence>MTVIPYLVRLRGVSESNMKTYRILCYTSEFSEFKHHANDPIAELSANEQDQLALIMAASLDGGIGFNRTPYGDAAIDALVSKCFWVEPRKTTIESPVRTRSGHMPCLMFRAKNDGFKRLLEDHEKYDRNLRKHQVLIRHRHAESPNPAILSSILQSTHLRIRGKELYDALQETCHYVAVRDRTGEHGSGAFIVFSRNLDFFFKEFDAAIEGYAKIDFVDSPRKLIHW</sequence>
<proteinExistence type="predicted"/>
<dbReference type="EMBL" id="FOHW01000076">
    <property type="protein sequence ID" value="SEU13061.1"/>
    <property type="molecule type" value="Genomic_DNA"/>
</dbReference>
<reference evidence="1 2" key="1">
    <citation type="submission" date="2016-10" db="EMBL/GenBank/DDBJ databases">
        <authorList>
            <person name="de Groot N.N."/>
        </authorList>
    </citation>
    <scope>NUCLEOTIDE SEQUENCE [LARGE SCALE GENOMIC DNA]</scope>
    <source>
        <strain evidence="1 2">DSM 11363</strain>
    </source>
</reference>